<evidence type="ECO:0000256" key="1">
    <source>
        <dbReference type="ARBA" id="ARBA00008520"/>
    </source>
</evidence>
<reference evidence="5 6" key="1">
    <citation type="submission" date="2018-10" db="EMBL/GenBank/DDBJ databases">
        <title>Genomic Encyclopedia of Archaeal and Bacterial Type Strains, Phase II (KMG-II): from individual species to whole genera.</title>
        <authorList>
            <person name="Goeker M."/>
        </authorList>
    </citation>
    <scope>NUCLEOTIDE SEQUENCE [LARGE SCALE GENOMIC DNA]</scope>
    <source>
        <strain evidence="5 6">RP-AC37</strain>
    </source>
</reference>
<dbReference type="GO" id="GO:0055052">
    <property type="term" value="C:ATP-binding cassette (ABC) transporter complex, substrate-binding subunit-containing"/>
    <property type="evidence" value="ECO:0007669"/>
    <property type="project" value="TreeGrafter"/>
</dbReference>
<gene>
    <name evidence="5" type="ORF">CLV35_2893</name>
</gene>
<evidence type="ECO:0000256" key="3">
    <source>
        <dbReference type="ARBA" id="ARBA00022729"/>
    </source>
</evidence>
<comment type="similarity">
    <text evidence="1">Belongs to the bacterial solute-binding protein 1 family.</text>
</comment>
<keyword evidence="2" id="KW-0813">Transport</keyword>
<dbReference type="AlphaFoldDB" id="A0A420XMZ4"/>
<dbReference type="Pfam" id="PF13416">
    <property type="entry name" value="SBP_bac_8"/>
    <property type="match status" value="1"/>
</dbReference>
<accession>A0A420XMZ4</accession>
<feature type="signal peptide" evidence="4">
    <location>
        <begin position="1"/>
        <end position="22"/>
    </location>
</feature>
<dbReference type="GO" id="GO:0042956">
    <property type="term" value="P:maltodextrin transmembrane transport"/>
    <property type="evidence" value="ECO:0007669"/>
    <property type="project" value="TreeGrafter"/>
</dbReference>
<dbReference type="PANTHER" id="PTHR30061">
    <property type="entry name" value="MALTOSE-BINDING PERIPLASMIC PROTEIN"/>
    <property type="match status" value="1"/>
</dbReference>
<dbReference type="PANTHER" id="PTHR30061:SF50">
    <property type="entry name" value="MALTOSE_MALTODEXTRIN-BINDING PERIPLASMIC PROTEIN"/>
    <property type="match status" value="1"/>
</dbReference>
<keyword evidence="5" id="KW-0762">Sugar transport</keyword>
<keyword evidence="6" id="KW-1185">Reference proteome</keyword>
<evidence type="ECO:0000313" key="6">
    <source>
        <dbReference type="Proteomes" id="UP000281955"/>
    </source>
</evidence>
<dbReference type="SUPFAM" id="SSF53850">
    <property type="entry name" value="Periplasmic binding protein-like II"/>
    <property type="match status" value="1"/>
</dbReference>
<feature type="chain" id="PRO_5038370370" evidence="4">
    <location>
        <begin position="23"/>
        <end position="428"/>
    </location>
</feature>
<dbReference type="GO" id="GO:0015768">
    <property type="term" value="P:maltose transport"/>
    <property type="evidence" value="ECO:0007669"/>
    <property type="project" value="TreeGrafter"/>
</dbReference>
<dbReference type="InterPro" id="IPR006059">
    <property type="entry name" value="SBP"/>
</dbReference>
<organism evidence="5 6">
    <name type="scientific">Motilibacter peucedani</name>
    <dbReference type="NCBI Taxonomy" id="598650"/>
    <lineage>
        <taxon>Bacteria</taxon>
        <taxon>Bacillati</taxon>
        <taxon>Actinomycetota</taxon>
        <taxon>Actinomycetes</taxon>
        <taxon>Motilibacterales</taxon>
        <taxon>Motilibacteraceae</taxon>
        <taxon>Motilibacter</taxon>
    </lineage>
</organism>
<sequence length="428" mass="43998">MSPTVRRTVLAALACGSLAMTAACGGSGFSDGGGSAAAPSSSSGGSAGGSTAPVSGASLQVLIASSGAPETKAVTDAANAWASTSGNKVTVTPAQDQAQQLSQGFASGNPPDVFYVDASKIGDYAKAGNLEPYGDSFPGKDSFTKSLLDAFTYEGKLYCIPKDASTLALEINTDLWKKAGLADADIPTTWDQLETVAKKLTAGKVVGLAIGDTRDRIGALMQEAGGWIVGDDGKTVTADSPENLQALQYLQKLLKEGVAKYPKQLSAGWAGEAFGKQTAAMTIEGNWIVGGLKSDYPGVKYQVAELPAGAKGKGTLTFTNCWGIAAQSKNKAAAQQLVQALTTSDQQMKFADAFGVMPSRDDALPMYEQKFPAQAAFVAGAKYGKGPVNAPGMTPVLADFDTQLQKLPGADPKQILSSLQKNASAALK</sequence>
<dbReference type="Gene3D" id="3.40.190.10">
    <property type="entry name" value="Periplasmic binding protein-like II"/>
    <property type="match status" value="1"/>
</dbReference>
<name>A0A420XMZ4_9ACTN</name>
<dbReference type="OrthoDB" id="366726at2"/>
<comment type="caution">
    <text evidence="5">The sequence shown here is derived from an EMBL/GenBank/DDBJ whole genome shotgun (WGS) entry which is preliminary data.</text>
</comment>
<evidence type="ECO:0000313" key="5">
    <source>
        <dbReference type="EMBL" id="RKS72645.1"/>
    </source>
</evidence>
<dbReference type="Proteomes" id="UP000281955">
    <property type="component" value="Unassembled WGS sequence"/>
</dbReference>
<evidence type="ECO:0000256" key="2">
    <source>
        <dbReference type="ARBA" id="ARBA00022448"/>
    </source>
</evidence>
<proteinExistence type="inferred from homology"/>
<dbReference type="InParanoid" id="A0A420XMZ4"/>
<dbReference type="GO" id="GO:1901982">
    <property type="term" value="F:maltose binding"/>
    <property type="evidence" value="ECO:0007669"/>
    <property type="project" value="TreeGrafter"/>
</dbReference>
<keyword evidence="3 4" id="KW-0732">Signal</keyword>
<dbReference type="PROSITE" id="PS51257">
    <property type="entry name" value="PROKAR_LIPOPROTEIN"/>
    <property type="match status" value="1"/>
</dbReference>
<dbReference type="RefSeq" id="WP_121194157.1">
    <property type="nucleotide sequence ID" value="NZ_RBWV01000013.1"/>
</dbReference>
<protein>
    <submittedName>
        <fullName evidence="5">Multiple sugar transport system substrate-binding protein</fullName>
    </submittedName>
</protein>
<dbReference type="EMBL" id="RBWV01000013">
    <property type="protein sequence ID" value="RKS72645.1"/>
    <property type="molecule type" value="Genomic_DNA"/>
</dbReference>
<evidence type="ECO:0000256" key="4">
    <source>
        <dbReference type="SAM" id="SignalP"/>
    </source>
</evidence>